<dbReference type="GO" id="GO:0051920">
    <property type="term" value="F:peroxiredoxin activity"/>
    <property type="evidence" value="ECO:0007669"/>
    <property type="project" value="InterPro"/>
</dbReference>
<dbReference type="AlphaFoldDB" id="A0A3B0XDV7"/>
<gene>
    <name evidence="2" type="ORF">MNBD_GAMMA10-995</name>
</gene>
<dbReference type="PANTHER" id="PTHR35446:SF3">
    <property type="entry name" value="CMD DOMAIN-CONTAINING PROTEIN"/>
    <property type="match status" value="1"/>
</dbReference>
<dbReference type="InterPro" id="IPR029032">
    <property type="entry name" value="AhpD-like"/>
</dbReference>
<dbReference type="PANTHER" id="PTHR35446">
    <property type="entry name" value="SI:CH211-175M2.5"/>
    <property type="match status" value="1"/>
</dbReference>
<proteinExistence type="predicted"/>
<protein>
    <submittedName>
        <fullName evidence="2">Macrophage infectivity potentiator-related protein</fullName>
    </submittedName>
</protein>
<evidence type="ECO:0000313" key="2">
    <source>
        <dbReference type="EMBL" id="VAW65841.1"/>
    </source>
</evidence>
<organism evidence="2">
    <name type="scientific">hydrothermal vent metagenome</name>
    <dbReference type="NCBI Taxonomy" id="652676"/>
    <lineage>
        <taxon>unclassified sequences</taxon>
        <taxon>metagenomes</taxon>
        <taxon>ecological metagenomes</taxon>
    </lineage>
</organism>
<reference evidence="2" key="1">
    <citation type="submission" date="2018-06" db="EMBL/GenBank/DDBJ databases">
        <authorList>
            <person name="Zhirakovskaya E."/>
        </authorList>
    </citation>
    <scope>NUCLEOTIDE SEQUENCE</scope>
</reference>
<evidence type="ECO:0000259" key="1">
    <source>
        <dbReference type="Pfam" id="PF02627"/>
    </source>
</evidence>
<dbReference type="SUPFAM" id="SSF69118">
    <property type="entry name" value="AhpD-like"/>
    <property type="match status" value="1"/>
</dbReference>
<feature type="domain" description="Carboxymuconolactone decarboxylase-like" evidence="1">
    <location>
        <begin position="53"/>
        <end position="100"/>
    </location>
</feature>
<dbReference type="Gene3D" id="1.20.1290.10">
    <property type="entry name" value="AhpD-like"/>
    <property type="match status" value="1"/>
</dbReference>
<accession>A0A3B0XDV7</accession>
<sequence>MTSFPVHTIETAPEASKALLQQTQNKFGFIPNLIGIMASSPAITQAYLSVDEIFSKSSLSSTEQQTVLLTVSHYHQCQYCMAAHTAISGMLKVKPDVVQALRDGKPINDTKLEALRQFTWQIIDNRGWVAPDDVQPFLDAGYESSHMLDILVGVAQKTLSNFTNHLTGTPLDDAFAEVAWKPEEKA</sequence>
<dbReference type="Pfam" id="PF02627">
    <property type="entry name" value="CMD"/>
    <property type="match status" value="1"/>
</dbReference>
<dbReference type="EMBL" id="UOFJ01000194">
    <property type="protein sequence ID" value="VAW65841.1"/>
    <property type="molecule type" value="Genomic_DNA"/>
</dbReference>
<name>A0A3B0XDV7_9ZZZZ</name>
<dbReference type="InterPro" id="IPR003779">
    <property type="entry name" value="CMD-like"/>
</dbReference>